<keyword evidence="4" id="KW-0732">Signal</keyword>
<sequence>MARGSSAWFKGVLAACVLLLATGCWDRVEIDERGFVIGIAVDKPRSPRAETRSRREAPNKPTGKNRYAATFQFVIPGKMQNGGGKGSSSAGDESFLNLTSEGDTIFDVDRQISARASRSPYYEHMKVIIISEHVAKESGEFARIMDFFLREPEMRRSAKVLISNGEARGALEITPKNEKLPVMYINYIAENSPKNSRMLRETKLGDIHEFLLRGRSFAVQRVLSAGGVEVKVVGAAIFRGKDTRLVGSLGSDETEGLNLLTGEFDTGIVKSEVDGELVVFEALAAKRKIKADVSDPQHIRFTISIDTEGTIGETFKQLDYGKEAVLARVEQAVAAEMERMEREAIHKLQNEFQTDAMRLGAFLEQKHNKVWKQVKNNWEERERLFTTCEIKLQTNVKIRRLGTVNRSHK</sequence>
<evidence type="ECO:0000256" key="2">
    <source>
        <dbReference type="ARBA" id="ARBA00007886"/>
    </source>
</evidence>
<keyword evidence="3" id="KW-0309">Germination</keyword>
<comment type="subcellular location">
    <subcellularLocation>
        <location evidence="1">Membrane</location>
        <topology evidence="1">Lipid-anchor</topology>
    </subcellularLocation>
</comment>
<dbReference type="Pfam" id="PF05504">
    <property type="entry name" value="Spore_GerAC"/>
    <property type="match status" value="1"/>
</dbReference>
<name>A0A916K2P7_9BACL</name>
<evidence type="ECO:0000259" key="8">
    <source>
        <dbReference type="Pfam" id="PF05504"/>
    </source>
</evidence>
<dbReference type="PROSITE" id="PS51257">
    <property type="entry name" value="PROKAR_LIPOPROTEIN"/>
    <property type="match status" value="1"/>
</dbReference>
<accession>A0A916K2P7</accession>
<organism evidence="10 11">
    <name type="scientific">Paenibacillus solanacearum</name>
    <dbReference type="NCBI Taxonomy" id="2048548"/>
    <lineage>
        <taxon>Bacteria</taxon>
        <taxon>Bacillati</taxon>
        <taxon>Bacillota</taxon>
        <taxon>Bacilli</taxon>
        <taxon>Bacillales</taxon>
        <taxon>Paenibacillaceae</taxon>
        <taxon>Paenibacillus</taxon>
    </lineage>
</organism>
<keyword evidence="6" id="KW-0564">Palmitate</keyword>
<dbReference type="RefSeq" id="WP_218092712.1">
    <property type="nucleotide sequence ID" value="NZ_CAJVAS010000011.1"/>
</dbReference>
<dbReference type="NCBIfam" id="TIGR02887">
    <property type="entry name" value="spore_ger_x_C"/>
    <property type="match status" value="1"/>
</dbReference>
<dbReference type="PANTHER" id="PTHR35789:SF1">
    <property type="entry name" value="SPORE GERMINATION PROTEIN B3"/>
    <property type="match status" value="1"/>
</dbReference>
<gene>
    <name evidence="10" type="primary">gerBC_8</name>
    <name evidence="10" type="ORF">PAESOLCIP111_02949</name>
</gene>
<reference evidence="10" key="1">
    <citation type="submission" date="2021-06" db="EMBL/GenBank/DDBJ databases">
        <authorList>
            <person name="Criscuolo A."/>
        </authorList>
    </citation>
    <scope>NUCLEOTIDE SEQUENCE</scope>
    <source>
        <strain evidence="10">CIP111600</strain>
    </source>
</reference>
<dbReference type="Pfam" id="PF25198">
    <property type="entry name" value="Spore_GerAC_N"/>
    <property type="match status" value="1"/>
</dbReference>
<dbReference type="GO" id="GO:0016020">
    <property type="term" value="C:membrane"/>
    <property type="evidence" value="ECO:0007669"/>
    <property type="project" value="UniProtKB-SubCell"/>
</dbReference>
<evidence type="ECO:0000256" key="3">
    <source>
        <dbReference type="ARBA" id="ARBA00022544"/>
    </source>
</evidence>
<proteinExistence type="inferred from homology"/>
<dbReference type="AlphaFoldDB" id="A0A916K2P7"/>
<dbReference type="PANTHER" id="PTHR35789">
    <property type="entry name" value="SPORE GERMINATION PROTEIN B3"/>
    <property type="match status" value="1"/>
</dbReference>
<protein>
    <submittedName>
        <fullName evidence="10">Spore germination protein B3</fullName>
    </submittedName>
</protein>
<evidence type="ECO:0000256" key="1">
    <source>
        <dbReference type="ARBA" id="ARBA00004635"/>
    </source>
</evidence>
<dbReference type="Proteomes" id="UP000693672">
    <property type="component" value="Unassembled WGS sequence"/>
</dbReference>
<feature type="domain" description="Spore germination protein N-terminal" evidence="9">
    <location>
        <begin position="26"/>
        <end position="211"/>
    </location>
</feature>
<dbReference type="InterPro" id="IPR057336">
    <property type="entry name" value="GerAC_N"/>
</dbReference>
<dbReference type="EMBL" id="CAJVAS010000011">
    <property type="protein sequence ID" value="CAG7627751.1"/>
    <property type="molecule type" value="Genomic_DNA"/>
</dbReference>
<evidence type="ECO:0000313" key="10">
    <source>
        <dbReference type="EMBL" id="CAG7627751.1"/>
    </source>
</evidence>
<comment type="caution">
    <text evidence="10">The sequence shown here is derived from an EMBL/GenBank/DDBJ whole genome shotgun (WGS) entry which is preliminary data.</text>
</comment>
<evidence type="ECO:0000256" key="6">
    <source>
        <dbReference type="ARBA" id="ARBA00023139"/>
    </source>
</evidence>
<dbReference type="InterPro" id="IPR046953">
    <property type="entry name" value="Spore_GerAC-like_C"/>
</dbReference>
<keyword evidence="11" id="KW-1185">Reference proteome</keyword>
<dbReference type="InterPro" id="IPR008844">
    <property type="entry name" value="Spore_GerAC-like"/>
</dbReference>
<keyword evidence="5" id="KW-0472">Membrane</keyword>
<evidence type="ECO:0000256" key="7">
    <source>
        <dbReference type="ARBA" id="ARBA00023288"/>
    </source>
</evidence>
<dbReference type="GO" id="GO:0009847">
    <property type="term" value="P:spore germination"/>
    <property type="evidence" value="ECO:0007669"/>
    <property type="project" value="InterPro"/>
</dbReference>
<evidence type="ECO:0000313" key="11">
    <source>
        <dbReference type="Proteomes" id="UP000693672"/>
    </source>
</evidence>
<keyword evidence="7" id="KW-0449">Lipoprotein</keyword>
<feature type="domain" description="Spore germination GerAC-like C-terminal" evidence="8">
    <location>
        <begin position="234"/>
        <end position="402"/>
    </location>
</feature>
<comment type="similarity">
    <text evidence="2">Belongs to the GerABKC lipoprotein family.</text>
</comment>
<evidence type="ECO:0000256" key="4">
    <source>
        <dbReference type="ARBA" id="ARBA00022729"/>
    </source>
</evidence>
<evidence type="ECO:0000259" key="9">
    <source>
        <dbReference type="Pfam" id="PF25198"/>
    </source>
</evidence>
<evidence type="ECO:0000256" key="5">
    <source>
        <dbReference type="ARBA" id="ARBA00023136"/>
    </source>
</evidence>